<keyword evidence="1" id="KW-0812">Transmembrane</keyword>
<keyword evidence="1" id="KW-0472">Membrane</keyword>
<evidence type="ECO:0000256" key="1">
    <source>
        <dbReference type="SAM" id="Phobius"/>
    </source>
</evidence>
<dbReference type="Proteomes" id="UP000605970">
    <property type="component" value="Unassembled WGS sequence"/>
</dbReference>
<comment type="caution">
    <text evidence="2">The sequence shown here is derived from an EMBL/GenBank/DDBJ whole genome shotgun (WGS) entry which is preliminary data.</text>
</comment>
<evidence type="ECO:0000313" key="3">
    <source>
        <dbReference type="Proteomes" id="UP000605970"/>
    </source>
</evidence>
<accession>A0A8S9ZY73</accession>
<protein>
    <recommendedName>
        <fullName evidence="4">Transmembrane protein</fullName>
    </recommendedName>
</protein>
<dbReference type="EMBL" id="JABEBT010000011">
    <property type="protein sequence ID" value="KAF7638631.1"/>
    <property type="molecule type" value="Genomic_DNA"/>
</dbReference>
<dbReference type="AlphaFoldDB" id="A0A8S9ZY73"/>
<feature type="transmembrane region" description="Helical" evidence="1">
    <location>
        <begin position="6"/>
        <end position="24"/>
    </location>
</feature>
<organism evidence="2 3">
    <name type="scientific">Meloidogyne graminicola</name>
    <dbReference type="NCBI Taxonomy" id="189291"/>
    <lineage>
        <taxon>Eukaryota</taxon>
        <taxon>Metazoa</taxon>
        <taxon>Ecdysozoa</taxon>
        <taxon>Nematoda</taxon>
        <taxon>Chromadorea</taxon>
        <taxon>Rhabditida</taxon>
        <taxon>Tylenchina</taxon>
        <taxon>Tylenchomorpha</taxon>
        <taxon>Tylenchoidea</taxon>
        <taxon>Meloidogynidae</taxon>
        <taxon>Meloidogyninae</taxon>
        <taxon>Meloidogyne</taxon>
    </lineage>
</organism>
<name>A0A8S9ZY73_9BILA</name>
<evidence type="ECO:0000313" key="2">
    <source>
        <dbReference type="EMBL" id="KAF7638631.1"/>
    </source>
</evidence>
<proteinExistence type="predicted"/>
<keyword evidence="3" id="KW-1185">Reference proteome</keyword>
<gene>
    <name evidence="2" type="ORF">Mgra_00002009</name>
</gene>
<reference evidence="2" key="1">
    <citation type="journal article" date="2020" name="Ecol. Evol.">
        <title>Genome structure and content of the rice root-knot nematode (Meloidogyne graminicola).</title>
        <authorList>
            <person name="Phan N.T."/>
            <person name="Danchin E.G.J."/>
            <person name="Klopp C."/>
            <person name="Perfus-Barbeoch L."/>
            <person name="Kozlowski D.K."/>
            <person name="Koutsovoulos G.D."/>
            <person name="Lopez-Roques C."/>
            <person name="Bouchez O."/>
            <person name="Zahm M."/>
            <person name="Besnard G."/>
            <person name="Bellafiore S."/>
        </authorList>
    </citation>
    <scope>NUCLEOTIDE SEQUENCE</scope>
    <source>
        <strain evidence="2">VN-18</strain>
    </source>
</reference>
<sequence>MKFKIFFEFYFKINYYIFLLLINAQQINTKTFNNQNNLKYQQKMCFQVIFFFYLKINFYLFKKIKSVICLFNVNQDFVLVIIVLKVLLQINMLVKDVKIKQKIMKYILMKI</sequence>
<keyword evidence="1" id="KW-1133">Transmembrane helix</keyword>
<evidence type="ECO:0008006" key="4">
    <source>
        <dbReference type="Google" id="ProtNLM"/>
    </source>
</evidence>
<feature type="transmembrane region" description="Helical" evidence="1">
    <location>
        <begin position="44"/>
        <end position="61"/>
    </location>
</feature>
<feature type="transmembrane region" description="Helical" evidence="1">
    <location>
        <begin position="77"/>
        <end position="94"/>
    </location>
</feature>